<comment type="similarity">
    <text evidence="2">Belongs to the universal ribosomal protein uL29 family.</text>
</comment>
<evidence type="ECO:0000256" key="6">
    <source>
        <dbReference type="ARBA" id="ARBA00035289"/>
    </source>
</evidence>
<keyword evidence="5" id="KW-0687">Ribonucleoprotein</keyword>
<evidence type="ECO:0000256" key="4">
    <source>
        <dbReference type="ARBA" id="ARBA00023128"/>
    </source>
</evidence>
<evidence type="ECO:0000313" key="9">
    <source>
        <dbReference type="Proteomes" id="UP000663891"/>
    </source>
</evidence>
<comment type="subcellular location">
    <subcellularLocation>
        <location evidence="1">Mitochondrion</location>
    </subcellularLocation>
</comment>
<dbReference type="InterPro" id="IPR038340">
    <property type="entry name" value="MRP-L47_sf"/>
</dbReference>
<evidence type="ECO:0000256" key="2">
    <source>
        <dbReference type="ARBA" id="ARBA00009254"/>
    </source>
</evidence>
<dbReference type="EMBL" id="CAJNON010000306">
    <property type="protein sequence ID" value="CAF1184463.1"/>
    <property type="molecule type" value="Genomic_DNA"/>
</dbReference>
<dbReference type="Pfam" id="PF06984">
    <property type="entry name" value="MRP-L47"/>
    <property type="match status" value="1"/>
</dbReference>
<dbReference type="Gene3D" id="6.10.330.20">
    <property type="match status" value="1"/>
</dbReference>
<comment type="caution">
    <text evidence="8">The sequence shown here is derived from an EMBL/GenBank/DDBJ whole genome shotgun (WGS) entry which is preliminary data.</text>
</comment>
<organism evidence="8 9">
    <name type="scientific">Adineta steineri</name>
    <dbReference type="NCBI Taxonomy" id="433720"/>
    <lineage>
        <taxon>Eukaryota</taxon>
        <taxon>Metazoa</taxon>
        <taxon>Spiralia</taxon>
        <taxon>Gnathifera</taxon>
        <taxon>Rotifera</taxon>
        <taxon>Eurotatoria</taxon>
        <taxon>Bdelloidea</taxon>
        <taxon>Adinetida</taxon>
        <taxon>Adinetidae</taxon>
        <taxon>Adineta</taxon>
    </lineage>
</organism>
<dbReference type="InterPro" id="IPR010729">
    <property type="entry name" value="Ribosomal_uL29_mit"/>
</dbReference>
<evidence type="ECO:0000256" key="7">
    <source>
        <dbReference type="SAM" id="MobiDB-lite"/>
    </source>
</evidence>
<dbReference type="GO" id="GO:0005762">
    <property type="term" value="C:mitochondrial large ribosomal subunit"/>
    <property type="evidence" value="ECO:0007669"/>
    <property type="project" value="TreeGrafter"/>
</dbReference>
<evidence type="ECO:0000313" key="8">
    <source>
        <dbReference type="EMBL" id="CAF1184463.1"/>
    </source>
</evidence>
<dbReference type="AlphaFoldDB" id="A0A814V7P0"/>
<name>A0A814V7P0_9BILA</name>
<dbReference type="OrthoDB" id="270763at2759"/>
<dbReference type="PANTHER" id="PTHR21183">
    <property type="entry name" value="RIBOSOMAL PROTEIN L47, MITOCHONDRIAL-RELATED"/>
    <property type="match status" value="1"/>
</dbReference>
<evidence type="ECO:0000256" key="3">
    <source>
        <dbReference type="ARBA" id="ARBA00022980"/>
    </source>
</evidence>
<evidence type="ECO:0000256" key="5">
    <source>
        <dbReference type="ARBA" id="ARBA00023274"/>
    </source>
</evidence>
<dbReference type="Proteomes" id="UP000663891">
    <property type="component" value="Unassembled WGS sequence"/>
</dbReference>
<proteinExistence type="inferred from homology"/>
<keyword evidence="4" id="KW-0496">Mitochondrion</keyword>
<keyword evidence="3" id="KW-0689">Ribosomal protein</keyword>
<feature type="region of interest" description="Disordered" evidence="7">
    <location>
        <begin position="294"/>
        <end position="313"/>
    </location>
</feature>
<evidence type="ECO:0000256" key="1">
    <source>
        <dbReference type="ARBA" id="ARBA00004173"/>
    </source>
</evidence>
<protein>
    <recommendedName>
        <fullName evidence="6">Large ribosomal subunit protein uL29m</fullName>
    </recommendedName>
</protein>
<reference evidence="8" key="1">
    <citation type="submission" date="2021-02" db="EMBL/GenBank/DDBJ databases">
        <authorList>
            <person name="Nowell W R."/>
        </authorList>
    </citation>
    <scope>NUCLEOTIDE SEQUENCE</scope>
</reference>
<dbReference type="GO" id="GO:0032543">
    <property type="term" value="P:mitochondrial translation"/>
    <property type="evidence" value="ECO:0007669"/>
    <property type="project" value="TreeGrafter"/>
</dbReference>
<dbReference type="GO" id="GO:0003735">
    <property type="term" value="F:structural constituent of ribosome"/>
    <property type="evidence" value="ECO:0007669"/>
    <property type="project" value="InterPro"/>
</dbReference>
<dbReference type="PANTHER" id="PTHR21183:SF18">
    <property type="entry name" value="LARGE RIBOSOMAL SUBUNIT PROTEIN UL29M"/>
    <property type="match status" value="1"/>
</dbReference>
<gene>
    <name evidence="8" type="ORF">VCS650_LOCUS24684</name>
</gene>
<sequence>MNLLKIIHCTINPQKYSFIPVRVCLGYTRQIRLQTTDIPSKENSSDDVSTKVKPTKQSNLMEFFDTTENLYESKIIHGRWWYMDELRLKSNEDLHKLWYVLLKERNRLLTMEEEYRHQHELFPSPERIDKVEESMRNILSVVRERDMAYNLLETGKTGEQTPQIRETSFGLLRYYKPKERIVPFYKNRYYQLLWGKRKAEAWTNIFKRRYNEFQEHQEHQETNRIRKIVANVIQKYPHLRNEEERVMEDYKQRYDFEHYSIPKRLARRPKLRAHQTVWNEQEFLDKGVLEDPNSDDFERLQQEKNVRMRRKKK</sequence>
<feature type="compositionally biased region" description="Basic and acidic residues" evidence="7">
    <location>
        <begin position="296"/>
        <end position="306"/>
    </location>
</feature>
<accession>A0A814V7P0</accession>